<organism evidence="1 2">
    <name type="scientific">Bauhinia variegata</name>
    <name type="common">Purple orchid tree</name>
    <name type="synonym">Phanera variegata</name>
    <dbReference type="NCBI Taxonomy" id="167791"/>
    <lineage>
        <taxon>Eukaryota</taxon>
        <taxon>Viridiplantae</taxon>
        <taxon>Streptophyta</taxon>
        <taxon>Embryophyta</taxon>
        <taxon>Tracheophyta</taxon>
        <taxon>Spermatophyta</taxon>
        <taxon>Magnoliopsida</taxon>
        <taxon>eudicotyledons</taxon>
        <taxon>Gunneridae</taxon>
        <taxon>Pentapetalae</taxon>
        <taxon>rosids</taxon>
        <taxon>fabids</taxon>
        <taxon>Fabales</taxon>
        <taxon>Fabaceae</taxon>
        <taxon>Cercidoideae</taxon>
        <taxon>Cercideae</taxon>
        <taxon>Bauhiniinae</taxon>
        <taxon>Bauhinia</taxon>
    </lineage>
</organism>
<dbReference type="EMBL" id="CM039431">
    <property type="protein sequence ID" value="KAI4334731.1"/>
    <property type="molecule type" value="Genomic_DNA"/>
</dbReference>
<sequence>MQIRFEKVLFDSCNNLHWHSLCCTVWPYINNELYFGDFYCVHLNAPVLFASIKSQRLTTKSLVIMCGQMIDSHFFPSRFTYNNSPAYWILLVG</sequence>
<reference evidence="1 2" key="1">
    <citation type="journal article" date="2022" name="DNA Res.">
        <title>Chromosomal-level genome assembly of the orchid tree Bauhinia variegata (Leguminosae; Cercidoideae) supports the allotetraploid origin hypothesis of Bauhinia.</title>
        <authorList>
            <person name="Zhong Y."/>
            <person name="Chen Y."/>
            <person name="Zheng D."/>
            <person name="Pang J."/>
            <person name="Liu Y."/>
            <person name="Luo S."/>
            <person name="Meng S."/>
            <person name="Qian L."/>
            <person name="Wei D."/>
            <person name="Dai S."/>
            <person name="Zhou R."/>
        </authorList>
    </citation>
    <scope>NUCLEOTIDE SEQUENCE [LARGE SCALE GENOMIC DNA]</scope>
    <source>
        <strain evidence="1">BV-YZ2020</strain>
    </source>
</reference>
<evidence type="ECO:0000313" key="2">
    <source>
        <dbReference type="Proteomes" id="UP000828941"/>
    </source>
</evidence>
<evidence type="ECO:0000313" key="1">
    <source>
        <dbReference type="EMBL" id="KAI4334731.1"/>
    </source>
</evidence>
<gene>
    <name evidence="1" type="ORF">L6164_013443</name>
</gene>
<name>A0ACB9NER4_BAUVA</name>
<comment type="caution">
    <text evidence="1">The sequence shown here is derived from an EMBL/GenBank/DDBJ whole genome shotgun (WGS) entry which is preliminary data.</text>
</comment>
<dbReference type="Proteomes" id="UP000828941">
    <property type="component" value="Chromosome 6"/>
</dbReference>
<protein>
    <submittedName>
        <fullName evidence="1">Uncharacterized protein</fullName>
    </submittedName>
</protein>
<accession>A0ACB9NER4</accession>
<proteinExistence type="predicted"/>
<keyword evidence="2" id="KW-1185">Reference proteome</keyword>